<dbReference type="Proteomes" id="UP000006718">
    <property type="component" value="Chromosome 16"/>
</dbReference>
<comment type="similarity">
    <text evidence="2 9">Belongs to the intercrine beta (chemokine CC) family.</text>
</comment>
<dbReference type="GO" id="GO:0006954">
    <property type="term" value="P:inflammatory response"/>
    <property type="evidence" value="ECO:0007669"/>
    <property type="project" value="UniProtKB-KW"/>
</dbReference>
<name>A0A1D5QHN3_MACMU</name>
<keyword evidence="5 9" id="KW-0964">Secreted</keyword>
<dbReference type="PROSITE" id="PS00472">
    <property type="entry name" value="SMALL_CYTOKINES_CC"/>
    <property type="match status" value="1"/>
</dbReference>
<keyword evidence="3 9" id="KW-0145">Chemotaxis</keyword>
<keyword evidence="7" id="KW-1015">Disulfide bond</keyword>
<dbReference type="ExpressionAtlas" id="A0A1D5QHN3">
    <property type="expression patterns" value="baseline and differential"/>
</dbReference>
<dbReference type="GO" id="GO:0008009">
    <property type="term" value="F:chemokine activity"/>
    <property type="evidence" value="ECO:0007669"/>
    <property type="project" value="InterPro"/>
</dbReference>
<organism evidence="11 12">
    <name type="scientific">Macaca mulatta</name>
    <name type="common">Rhesus macaque</name>
    <dbReference type="NCBI Taxonomy" id="9544"/>
    <lineage>
        <taxon>Eukaryota</taxon>
        <taxon>Metazoa</taxon>
        <taxon>Chordata</taxon>
        <taxon>Craniata</taxon>
        <taxon>Vertebrata</taxon>
        <taxon>Euteleostomi</taxon>
        <taxon>Mammalia</taxon>
        <taxon>Eutheria</taxon>
        <taxon>Euarchontoglires</taxon>
        <taxon>Primates</taxon>
        <taxon>Haplorrhini</taxon>
        <taxon>Catarrhini</taxon>
        <taxon>Cercopithecidae</taxon>
        <taxon>Cercopithecinae</taxon>
        <taxon>Macaca</taxon>
    </lineage>
</organism>
<evidence type="ECO:0000256" key="3">
    <source>
        <dbReference type="ARBA" id="ARBA00022500"/>
    </source>
</evidence>
<comment type="subcellular location">
    <subcellularLocation>
        <location evidence="1 9">Secreted</location>
    </subcellularLocation>
</comment>
<dbReference type="GO" id="GO:0006955">
    <property type="term" value="P:immune response"/>
    <property type="evidence" value="ECO:0007669"/>
    <property type="project" value="InterPro"/>
</dbReference>
<keyword evidence="8" id="KW-0395">Inflammatory response</keyword>
<dbReference type="Bgee" id="ENSMMUG00000009785">
    <property type="expression patterns" value="Expressed in adipose tissue and 15 other cell types or tissues"/>
</dbReference>
<keyword evidence="12" id="KW-1185">Reference proteome</keyword>
<dbReference type="PANTHER" id="PTHR12015">
    <property type="entry name" value="SMALL INDUCIBLE CYTOKINE A"/>
    <property type="match status" value="1"/>
</dbReference>
<dbReference type="FunFam" id="2.40.50.40:FF:000002">
    <property type="entry name" value="C-C motif chemokine"/>
    <property type="match status" value="1"/>
</dbReference>
<dbReference type="VGNC" id="VGNC:70696">
    <property type="gene designation" value="CCL13"/>
</dbReference>
<keyword evidence="6" id="KW-0732">Signal</keyword>
<dbReference type="Ensembl" id="ENSMMUT00000055463.2">
    <property type="protein sequence ID" value="ENSMMUP00000047555.2"/>
    <property type="gene ID" value="ENSMMUG00000009785.4"/>
</dbReference>
<dbReference type="PANTHER" id="PTHR12015:SF147">
    <property type="entry name" value="C-C MOTIF CHEMOKINE 13"/>
    <property type="match status" value="1"/>
</dbReference>
<sequence length="91" mass="10412">IQIISSKLICMLLSNSWPQDVSSDALNVPSTCCFTFSSKKISLQRLKSYRITTSRCPQKAVIFRTKLGKEMCADPKEKWVQNFIKRVSHCL</sequence>
<dbReference type="InterPro" id="IPR036048">
    <property type="entry name" value="Interleukin_8-like_sf"/>
</dbReference>
<dbReference type="GO" id="GO:0005615">
    <property type="term" value="C:extracellular space"/>
    <property type="evidence" value="ECO:0007669"/>
    <property type="project" value="UniProtKB-KW"/>
</dbReference>
<dbReference type="AlphaFoldDB" id="A0A1D5QHN3"/>
<evidence type="ECO:0000313" key="13">
    <source>
        <dbReference type="VGNC" id="VGNC:70696"/>
    </source>
</evidence>
<reference evidence="12" key="1">
    <citation type="journal article" date="2007" name="Science">
        <title>Evolutionary and biomedical insights from the rhesus macaque genome.</title>
        <authorList>
            <person name="Gibbs R.A."/>
            <person name="Rogers J."/>
            <person name="Katze M.G."/>
            <person name="Bumgarner R."/>
            <person name="Weinstock G.M."/>
            <person name="Mardis E.R."/>
            <person name="Remington K.A."/>
            <person name="Strausberg R.L."/>
            <person name="Venter J.C."/>
            <person name="Wilson R.K."/>
            <person name="Batzer M.A."/>
            <person name="Bustamante C.D."/>
            <person name="Eichler E.E."/>
            <person name="Hahn M.W."/>
            <person name="Hardison R.C."/>
            <person name="Makova K.D."/>
            <person name="Miller W."/>
            <person name="Milosavljevic A."/>
            <person name="Palermo R.E."/>
            <person name="Siepel A."/>
            <person name="Sikela J.M."/>
            <person name="Attaway T."/>
            <person name="Bell S."/>
            <person name="Bernard K.E."/>
            <person name="Buhay C.J."/>
            <person name="Chandrabose M.N."/>
            <person name="Dao M."/>
            <person name="Davis C."/>
            <person name="Delehaunty K.D."/>
            <person name="Ding Y."/>
            <person name="Dinh H.H."/>
            <person name="Dugan-Rocha S."/>
            <person name="Fulton L.A."/>
            <person name="Gabisi R.A."/>
            <person name="Garner T.T."/>
            <person name="Godfrey J."/>
            <person name="Hawes A.C."/>
            <person name="Hernandez J."/>
            <person name="Hines S."/>
            <person name="Holder M."/>
            <person name="Hume J."/>
            <person name="Jhangiani S.N."/>
            <person name="Joshi V."/>
            <person name="Khan Z.M."/>
            <person name="Kirkness E.F."/>
            <person name="Cree A."/>
            <person name="Fowler R.G."/>
            <person name="Lee S."/>
            <person name="Lewis L.R."/>
            <person name="Li Z."/>
            <person name="Liu Y.-S."/>
            <person name="Moore S.M."/>
            <person name="Muzny D."/>
            <person name="Nazareth L.V."/>
            <person name="Ngo D.N."/>
            <person name="Okwuonu G.O."/>
            <person name="Pai G."/>
            <person name="Parker D."/>
            <person name="Paul H.A."/>
            <person name="Pfannkoch C."/>
            <person name="Pohl C.S."/>
            <person name="Rogers Y.-H.C."/>
            <person name="Ruiz S.J."/>
            <person name="Sabo A."/>
            <person name="Santibanez J."/>
            <person name="Schneider B.W."/>
            <person name="Smith S.M."/>
            <person name="Sodergren E."/>
            <person name="Svatek A.F."/>
            <person name="Utterback T.R."/>
            <person name="Vattathil S."/>
            <person name="Warren W."/>
            <person name="White C.S."/>
            <person name="Chinwalla A.T."/>
            <person name="Feng Y."/>
            <person name="Halpern A.L."/>
            <person name="Hillier L.W."/>
            <person name="Huang X."/>
            <person name="Minx P."/>
            <person name="Nelson J.O."/>
            <person name="Pepin K.H."/>
            <person name="Qin X."/>
            <person name="Sutton G.G."/>
            <person name="Venter E."/>
            <person name="Walenz B.P."/>
            <person name="Wallis J.W."/>
            <person name="Worley K.C."/>
            <person name="Yang S.-P."/>
            <person name="Jones S.M."/>
            <person name="Marra M.A."/>
            <person name="Rocchi M."/>
            <person name="Schein J.E."/>
            <person name="Baertsch R."/>
            <person name="Clarke L."/>
            <person name="Csuros M."/>
            <person name="Glasscock J."/>
            <person name="Harris R.A."/>
            <person name="Havlak P."/>
            <person name="Jackson A.R."/>
            <person name="Jiang H."/>
            <person name="Liu Y."/>
            <person name="Messina D.N."/>
            <person name="Shen Y."/>
            <person name="Song H.X.-Z."/>
            <person name="Wylie T."/>
            <person name="Zhang L."/>
            <person name="Birney E."/>
            <person name="Han K."/>
            <person name="Konkel M.K."/>
            <person name="Lee J."/>
            <person name="Smit A.F.A."/>
            <person name="Ullmer B."/>
            <person name="Wang H."/>
            <person name="Xing J."/>
            <person name="Burhans R."/>
            <person name="Cheng Z."/>
            <person name="Karro J.E."/>
            <person name="Ma J."/>
            <person name="Raney B."/>
            <person name="She X."/>
            <person name="Cox M.J."/>
            <person name="Demuth J.P."/>
            <person name="Dumas L.J."/>
            <person name="Han S.-G."/>
            <person name="Hopkins J."/>
            <person name="Karimpour-Fard A."/>
            <person name="Kim Y.H."/>
            <person name="Pollack J.R."/>
            <person name="Vinar T."/>
            <person name="Addo-Quaye C."/>
            <person name="Degenhardt J."/>
            <person name="Denby A."/>
            <person name="Hubisz M.J."/>
            <person name="Indap A."/>
            <person name="Kosiol C."/>
            <person name="Lahn B.T."/>
            <person name="Lawson H.A."/>
            <person name="Marklein A."/>
            <person name="Nielsen R."/>
            <person name="Vallender E.J."/>
            <person name="Clark A.G."/>
            <person name="Ferguson B."/>
            <person name="Hernandez R.D."/>
            <person name="Hirani K."/>
            <person name="Kehrer-Sawatzki H."/>
            <person name="Kolb J."/>
            <person name="Patil S."/>
            <person name="Pu L.-L."/>
            <person name="Ren Y."/>
            <person name="Smith D.G."/>
            <person name="Wheeler D.A."/>
            <person name="Schenck I."/>
            <person name="Ball E.V."/>
            <person name="Chen R."/>
            <person name="Cooper D.N."/>
            <person name="Giardine B."/>
            <person name="Hsu F."/>
            <person name="Kent W.J."/>
            <person name="Lesk A."/>
            <person name="Nelson D.L."/>
            <person name="O'brien W.E."/>
            <person name="Pruefer K."/>
            <person name="Stenson P.D."/>
            <person name="Wallace J.C."/>
            <person name="Ke H."/>
            <person name="Liu X.-M."/>
            <person name="Wang P."/>
            <person name="Xiang A.P."/>
            <person name="Yang F."/>
            <person name="Barber G.P."/>
            <person name="Haussler D."/>
            <person name="Karolchik D."/>
            <person name="Kern A.D."/>
            <person name="Kuhn R.M."/>
            <person name="Smith K.E."/>
            <person name="Zwieg A.S."/>
        </authorList>
    </citation>
    <scope>NUCLEOTIDE SEQUENCE [LARGE SCALE GENOMIC DNA]</scope>
    <source>
        <strain evidence="12">17573</strain>
    </source>
</reference>
<reference evidence="11" key="4">
    <citation type="submission" date="2025-09" db="UniProtKB">
        <authorList>
            <consortium name="Ensembl"/>
        </authorList>
    </citation>
    <scope>IDENTIFICATION</scope>
    <source>
        <strain evidence="11">17573</strain>
    </source>
</reference>
<evidence type="ECO:0000256" key="4">
    <source>
        <dbReference type="ARBA" id="ARBA00022514"/>
    </source>
</evidence>
<evidence type="ECO:0000256" key="9">
    <source>
        <dbReference type="RuleBase" id="RU361150"/>
    </source>
</evidence>
<dbReference type="SMART" id="SM00199">
    <property type="entry name" value="SCY"/>
    <property type="match status" value="1"/>
</dbReference>
<evidence type="ECO:0000313" key="11">
    <source>
        <dbReference type="Ensembl" id="ENSMMUP00000047555.2"/>
    </source>
</evidence>
<feature type="domain" description="Chemokine interleukin-8-like" evidence="10">
    <location>
        <begin position="29"/>
        <end position="87"/>
    </location>
</feature>
<dbReference type="InterPro" id="IPR001811">
    <property type="entry name" value="Chemokine_IL8-like_dom"/>
</dbReference>
<dbReference type="CDD" id="cd00272">
    <property type="entry name" value="Chemokine_CC"/>
    <property type="match status" value="1"/>
</dbReference>
<dbReference type="SUPFAM" id="SSF54117">
    <property type="entry name" value="Interleukin 8-like chemokines"/>
    <property type="match status" value="1"/>
</dbReference>
<reference evidence="11" key="2">
    <citation type="submission" date="2019-01" db="EMBL/GenBank/DDBJ databases">
        <authorList>
            <person name="Graves T."/>
            <person name="Eichler E.E."/>
            <person name="Wilson R.K."/>
        </authorList>
    </citation>
    <scope>NUCLEOTIDE SEQUENCE [LARGE SCALE GENOMIC DNA]</scope>
    <source>
        <strain evidence="11">17573</strain>
    </source>
</reference>
<evidence type="ECO:0000313" key="12">
    <source>
        <dbReference type="Proteomes" id="UP000006718"/>
    </source>
</evidence>
<accession>A0A1D5QHN3</accession>
<gene>
    <name evidence="11 13" type="primary">CCL13</name>
</gene>
<evidence type="ECO:0000256" key="8">
    <source>
        <dbReference type="ARBA" id="ARBA00023198"/>
    </source>
</evidence>
<dbReference type="SMR" id="A0A1D5QHN3"/>
<evidence type="ECO:0000256" key="6">
    <source>
        <dbReference type="ARBA" id="ARBA00022729"/>
    </source>
</evidence>
<dbReference type="Pfam" id="PF00048">
    <property type="entry name" value="IL8"/>
    <property type="match status" value="1"/>
</dbReference>
<protein>
    <recommendedName>
        <fullName evidence="9">C-C motif chemokine</fullName>
    </recommendedName>
</protein>
<evidence type="ECO:0000256" key="2">
    <source>
        <dbReference type="ARBA" id="ARBA00010868"/>
    </source>
</evidence>
<dbReference type="VEuPathDB" id="HostDB:ENSMMUG00000009785"/>
<dbReference type="InterPro" id="IPR000827">
    <property type="entry name" value="Chemokine_CC_CS"/>
</dbReference>
<evidence type="ECO:0000256" key="5">
    <source>
        <dbReference type="ARBA" id="ARBA00022525"/>
    </source>
</evidence>
<reference evidence="11" key="3">
    <citation type="submission" date="2025-08" db="UniProtKB">
        <authorList>
            <consortium name="Ensembl"/>
        </authorList>
    </citation>
    <scope>IDENTIFICATION</scope>
    <source>
        <strain evidence="11">17573</strain>
    </source>
</reference>
<dbReference type="Gene3D" id="2.40.50.40">
    <property type="match status" value="1"/>
</dbReference>
<dbReference type="InterPro" id="IPR039809">
    <property type="entry name" value="Chemokine_b/g/d"/>
</dbReference>
<evidence type="ECO:0000256" key="1">
    <source>
        <dbReference type="ARBA" id="ARBA00004613"/>
    </source>
</evidence>
<proteinExistence type="inferred from homology"/>
<evidence type="ECO:0000259" key="10">
    <source>
        <dbReference type="SMART" id="SM00199"/>
    </source>
</evidence>
<dbReference type="GeneTree" id="ENSGT01130000278316"/>
<keyword evidence="4 9" id="KW-0202">Cytokine</keyword>
<evidence type="ECO:0000256" key="7">
    <source>
        <dbReference type="ARBA" id="ARBA00023157"/>
    </source>
</evidence>